<comment type="caution">
    <text evidence="2">The sequence shown here is derived from an EMBL/GenBank/DDBJ whole genome shotgun (WGS) entry which is preliminary data.</text>
</comment>
<accession>A0ABT1UVS3</accession>
<gene>
    <name evidence="2" type="ORF">NP777_13300</name>
</gene>
<evidence type="ECO:0000256" key="1">
    <source>
        <dbReference type="SAM" id="MobiDB-lite"/>
    </source>
</evidence>
<name>A0ABT1UVS3_9ACTN</name>
<feature type="compositionally biased region" description="Basic and acidic residues" evidence="1">
    <location>
        <begin position="78"/>
        <end position="90"/>
    </location>
</feature>
<feature type="region of interest" description="Disordered" evidence="1">
    <location>
        <begin position="77"/>
        <end position="97"/>
    </location>
</feature>
<proteinExistence type="predicted"/>
<organism evidence="2 3">
    <name type="scientific">Streptomyces rugosispiralis</name>
    <dbReference type="NCBI Taxonomy" id="2967341"/>
    <lineage>
        <taxon>Bacteria</taxon>
        <taxon>Bacillati</taxon>
        <taxon>Actinomycetota</taxon>
        <taxon>Actinomycetes</taxon>
        <taxon>Kitasatosporales</taxon>
        <taxon>Streptomycetaceae</taxon>
        <taxon>Streptomyces</taxon>
    </lineage>
</organism>
<evidence type="ECO:0000313" key="2">
    <source>
        <dbReference type="EMBL" id="MCQ8189221.1"/>
    </source>
</evidence>
<sequence length="298" mass="30072">MSVTSAMPVAVRLPRTVAARRALLAALFLGGFLALAFLFGGSAHAAERSDQGAAVTATGEQAGATDASGVSRLLDPSSVERARQQVERHTPPVVGRTTHQAEDVVREAVRPIQEPVEQSAQKITKPIDDLLGGATSGELPVRLPEVGIGDAIGVGPQGSAAHHGPAAEHHAAKAEPVTVHKAAPAAPEPMGPGARAQAVMAHHDAAVSHDGHGPVVRAAVSGTTGPDGGAPAPLPLPRSPLGATSQYTGDSGASRGGNTHAALPPSGVPSFGLKPGTVRAESSAPTRERFNEVLEFPG</sequence>
<protein>
    <recommendedName>
        <fullName evidence="4">Secreted protein</fullName>
    </recommendedName>
</protein>
<feature type="region of interest" description="Disordered" evidence="1">
    <location>
        <begin position="216"/>
        <end position="298"/>
    </location>
</feature>
<dbReference type="RefSeq" id="WP_256650335.1">
    <property type="nucleotide sequence ID" value="NZ_JANIAA010000006.1"/>
</dbReference>
<dbReference type="EMBL" id="JANIAA010000006">
    <property type="protein sequence ID" value="MCQ8189221.1"/>
    <property type="molecule type" value="Genomic_DNA"/>
</dbReference>
<reference evidence="2 3" key="1">
    <citation type="submission" date="2022-07" db="EMBL/GenBank/DDBJ databases">
        <authorList>
            <person name="Phongsopitanun W."/>
            <person name="Tanasupawat S."/>
        </authorList>
    </citation>
    <scope>NUCLEOTIDE SEQUENCE [LARGE SCALE GENOMIC DNA]</scope>
    <source>
        <strain evidence="2 3">RCU-064</strain>
    </source>
</reference>
<evidence type="ECO:0008006" key="4">
    <source>
        <dbReference type="Google" id="ProtNLM"/>
    </source>
</evidence>
<keyword evidence="3" id="KW-1185">Reference proteome</keyword>
<evidence type="ECO:0000313" key="3">
    <source>
        <dbReference type="Proteomes" id="UP001204746"/>
    </source>
</evidence>
<dbReference type="Proteomes" id="UP001204746">
    <property type="component" value="Unassembled WGS sequence"/>
</dbReference>